<reference evidence="2" key="1">
    <citation type="submission" date="2021-03" db="EMBL/GenBank/DDBJ databases">
        <title>Draft genome sequence of rust myrtle Austropuccinia psidii MF-1, a brazilian biotype.</title>
        <authorList>
            <person name="Quecine M.C."/>
            <person name="Pachon D.M.R."/>
            <person name="Bonatelli M.L."/>
            <person name="Correr F.H."/>
            <person name="Franceschini L.M."/>
            <person name="Leite T.F."/>
            <person name="Margarido G.R.A."/>
            <person name="Almeida C.A."/>
            <person name="Ferrarezi J.A."/>
            <person name="Labate C.A."/>
        </authorList>
    </citation>
    <scope>NUCLEOTIDE SEQUENCE</scope>
    <source>
        <strain evidence="2">MF-1</strain>
    </source>
</reference>
<sequence length="194" mass="21887">MKMVHTRNRSNYLVQQDGSGQGRGNNRTSSEGLPQERCIWRMARLPPISSKSAPKTFNINSDPELIQGNVLRVEKIASGSHGNISVPVQKLVQRSQGRGVGNSSKTLEGGHELLFTHQEVSGSREEHRTLRRMVSLVLQGKGKKDKKLVEEQKSFIHRPEERVQNDSRFGERRTSSIKKMQTSSRIAQRTSEET</sequence>
<proteinExistence type="predicted"/>
<organism evidence="2 3">
    <name type="scientific">Austropuccinia psidii MF-1</name>
    <dbReference type="NCBI Taxonomy" id="1389203"/>
    <lineage>
        <taxon>Eukaryota</taxon>
        <taxon>Fungi</taxon>
        <taxon>Dikarya</taxon>
        <taxon>Basidiomycota</taxon>
        <taxon>Pucciniomycotina</taxon>
        <taxon>Pucciniomycetes</taxon>
        <taxon>Pucciniales</taxon>
        <taxon>Sphaerophragmiaceae</taxon>
        <taxon>Austropuccinia</taxon>
    </lineage>
</organism>
<dbReference type="EMBL" id="AVOT02038421">
    <property type="protein sequence ID" value="MBW0533299.1"/>
    <property type="molecule type" value="Genomic_DNA"/>
</dbReference>
<name>A0A9Q3F6A5_9BASI</name>
<evidence type="ECO:0000313" key="2">
    <source>
        <dbReference type="EMBL" id="MBW0533299.1"/>
    </source>
</evidence>
<dbReference type="Proteomes" id="UP000765509">
    <property type="component" value="Unassembled WGS sequence"/>
</dbReference>
<protein>
    <submittedName>
        <fullName evidence="2">Uncharacterized protein</fullName>
    </submittedName>
</protein>
<feature type="region of interest" description="Disordered" evidence="1">
    <location>
        <begin position="152"/>
        <end position="194"/>
    </location>
</feature>
<feature type="compositionally biased region" description="Basic and acidic residues" evidence="1">
    <location>
        <begin position="152"/>
        <end position="174"/>
    </location>
</feature>
<gene>
    <name evidence="2" type="ORF">O181_073014</name>
</gene>
<feature type="compositionally biased region" description="Polar residues" evidence="1">
    <location>
        <begin position="177"/>
        <end position="194"/>
    </location>
</feature>
<accession>A0A9Q3F6A5</accession>
<evidence type="ECO:0000256" key="1">
    <source>
        <dbReference type="SAM" id="MobiDB-lite"/>
    </source>
</evidence>
<dbReference type="AlphaFoldDB" id="A0A9Q3F6A5"/>
<keyword evidence="3" id="KW-1185">Reference proteome</keyword>
<comment type="caution">
    <text evidence="2">The sequence shown here is derived from an EMBL/GenBank/DDBJ whole genome shotgun (WGS) entry which is preliminary data.</text>
</comment>
<feature type="compositionally biased region" description="Polar residues" evidence="1">
    <location>
        <begin position="9"/>
        <end position="32"/>
    </location>
</feature>
<evidence type="ECO:0000313" key="3">
    <source>
        <dbReference type="Proteomes" id="UP000765509"/>
    </source>
</evidence>
<feature type="region of interest" description="Disordered" evidence="1">
    <location>
        <begin position="1"/>
        <end position="33"/>
    </location>
</feature>